<keyword evidence="4" id="KW-0646">Protease inhibitor</keyword>
<dbReference type="GO" id="GO:0005576">
    <property type="term" value="C:extracellular region"/>
    <property type="evidence" value="ECO:0007669"/>
    <property type="project" value="UniProtKB-SubCell"/>
</dbReference>
<evidence type="ECO:0000256" key="6">
    <source>
        <dbReference type="ARBA" id="ARBA00023157"/>
    </source>
</evidence>
<dbReference type="InterPro" id="IPR020054">
    <property type="entry name" value="Prot_inh_SSI_I16_CS"/>
</dbReference>
<proteinExistence type="inferred from homology"/>
<organism evidence="9 10">
    <name type="scientific">Actinoplanes regularis</name>
    <dbReference type="NCBI Taxonomy" id="52697"/>
    <lineage>
        <taxon>Bacteria</taxon>
        <taxon>Bacillati</taxon>
        <taxon>Actinomycetota</taxon>
        <taxon>Actinomycetes</taxon>
        <taxon>Micromonosporales</taxon>
        <taxon>Micromonosporaceae</taxon>
        <taxon>Actinoplanes</taxon>
    </lineage>
</organism>
<evidence type="ECO:0000256" key="3">
    <source>
        <dbReference type="ARBA" id="ARBA00022525"/>
    </source>
</evidence>
<comment type="similarity">
    <text evidence="2">Belongs to the protease inhibitor I16 (SSI) family.</text>
</comment>
<dbReference type="RefSeq" id="WP_089292312.1">
    <property type="nucleotide sequence ID" value="NZ_BOMU01000024.1"/>
</dbReference>
<reference evidence="9 10" key="1">
    <citation type="submission" date="2017-06" db="EMBL/GenBank/DDBJ databases">
        <authorList>
            <person name="Kim H.J."/>
            <person name="Triplett B.A."/>
        </authorList>
    </citation>
    <scope>NUCLEOTIDE SEQUENCE [LARGE SCALE GENOMIC DNA]</scope>
    <source>
        <strain evidence="9 10">DSM 43151</strain>
    </source>
</reference>
<dbReference type="EMBL" id="FZNR01000002">
    <property type="protein sequence ID" value="SNR45754.1"/>
    <property type="molecule type" value="Genomic_DNA"/>
</dbReference>
<sequence length="133" mass="13926">MLFRVRTSLTAGAAILATASSAAAAGGETARAPVTGSRLTLAHVAEGGPATEVSLTCDPDGGRHPKPAQACAELARVGADPAKLKPADRYCFLLYQPVTARLSGVWRGRAVKWAHQYGNNCEMNRATGVLFDF</sequence>
<keyword evidence="3" id="KW-0964">Secreted</keyword>
<evidence type="ECO:0000256" key="1">
    <source>
        <dbReference type="ARBA" id="ARBA00004613"/>
    </source>
</evidence>
<evidence type="ECO:0000259" key="8">
    <source>
        <dbReference type="Pfam" id="PF00720"/>
    </source>
</evidence>
<feature type="signal peptide" evidence="7">
    <location>
        <begin position="1"/>
        <end position="24"/>
    </location>
</feature>
<dbReference type="GO" id="GO:0004867">
    <property type="term" value="F:serine-type endopeptidase inhibitor activity"/>
    <property type="evidence" value="ECO:0007669"/>
    <property type="project" value="UniProtKB-KW"/>
</dbReference>
<evidence type="ECO:0000313" key="10">
    <source>
        <dbReference type="Proteomes" id="UP000198415"/>
    </source>
</evidence>
<dbReference type="InterPro" id="IPR036819">
    <property type="entry name" value="Subtilisin_inhibitor-like_sf"/>
</dbReference>
<keyword evidence="5" id="KW-0722">Serine protease inhibitor</keyword>
<evidence type="ECO:0000313" key="9">
    <source>
        <dbReference type="EMBL" id="SNR45754.1"/>
    </source>
</evidence>
<dbReference type="PROSITE" id="PS00999">
    <property type="entry name" value="SSI"/>
    <property type="match status" value="1"/>
</dbReference>
<evidence type="ECO:0000256" key="2">
    <source>
        <dbReference type="ARBA" id="ARBA00010472"/>
    </source>
</evidence>
<evidence type="ECO:0000256" key="7">
    <source>
        <dbReference type="SAM" id="SignalP"/>
    </source>
</evidence>
<keyword evidence="10" id="KW-1185">Reference proteome</keyword>
<dbReference type="Pfam" id="PF00720">
    <property type="entry name" value="SSI"/>
    <property type="match status" value="1"/>
</dbReference>
<evidence type="ECO:0000256" key="4">
    <source>
        <dbReference type="ARBA" id="ARBA00022690"/>
    </source>
</evidence>
<keyword evidence="6" id="KW-1015">Disulfide bond</keyword>
<evidence type="ECO:0000256" key="5">
    <source>
        <dbReference type="ARBA" id="ARBA00022900"/>
    </source>
</evidence>
<name>A0A238WHN1_9ACTN</name>
<feature type="domain" description="Subtilisin inhibitor" evidence="8">
    <location>
        <begin position="44"/>
        <end position="119"/>
    </location>
</feature>
<dbReference type="Proteomes" id="UP000198415">
    <property type="component" value="Unassembled WGS sequence"/>
</dbReference>
<protein>
    <submittedName>
        <fullName evidence="9">Subtilisin inhibitor-like</fullName>
    </submittedName>
</protein>
<keyword evidence="7" id="KW-0732">Signal</keyword>
<accession>A0A238WHN1</accession>
<dbReference type="AlphaFoldDB" id="A0A238WHN1"/>
<gene>
    <name evidence="9" type="ORF">SAMN06264365_102529</name>
</gene>
<dbReference type="InterPro" id="IPR023549">
    <property type="entry name" value="Subtilisin_inhibitor"/>
</dbReference>
<dbReference type="OrthoDB" id="4567948at2"/>
<dbReference type="SUPFAM" id="SSF55399">
    <property type="entry name" value="Subtilisin inhibitor"/>
    <property type="match status" value="1"/>
</dbReference>
<feature type="chain" id="PRO_5012421282" evidence="7">
    <location>
        <begin position="25"/>
        <end position="133"/>
    </location>
</feature>
<dbReference type="Gene3D" id="3.30.350.10">
    <property type="entry name" value="Subtilisin inhibitor-like"/>
    <property type="match status" value="1"/>
</dbReference>
<comment type="subcellular location">
    <subcellularLocation>
        <location evidence="1">Secreted</location>
    </subcellularLocation>
</comment>